<evidence type="ECO:0000256" key="13">
    <source>
        <dbReference type="ARBA" id="ARBA00047924"/>
    </source>
</evidence>
<comment type="function">
    <text evidence="15">Self-glucosylating initiator of glycogen synthesis. It catalyzes the formation of a short alpha (1,4)-glucosyl chain covalently attached via a glucose 1-O-tyrosyl linkage to internal tyrosine residues and these chains act as primers for the elongation reaction catalyzed by glycogen synthase.</text>
</comment>
<evidence type="ECO:0000256" key="6">
    <source>
        <dbReference type="ARBA" id="ARBA00022723"/>
    </source>
</evidence>
<keyword evidence="5" id="KW-0808">Transferase</keyword>
<keyword evidence="8" id="KW-0325">Glycoprotein</keyword>
<proteinExistence type="inferred from homology"/>
<dbReference type="GO" id="GO:0008466">
    <property type="term" value="F:glycogenin glucosyltransferase activity"/>
    <property type="evidence" value="ECO:0007669"/>
    <property type="project" value="UniProtKB-EC"/>
</dbReference>
<evidence type="ECO:0000256" key="14">
    <source>
        <dbReference type="ARBA" id="ARBA00049637"/>
    </source>
</evidence>
<keyword evidence="9" id="KW-0464">Manganese</keyword>
<keyword evidence="4" id="KW-0963">Cytoplasm</keyword>
<comment type="catalytic activity">
    <reaction evidence="13">
        <text>L-tyrosyl-[glycogenin] + UDP-alpha-D-glucose = alpha-D-glucosyl-L-tyrosyl-[glycogenin] + UDP + H(+)</text>
        <dbReference type="Rhea" id="RHEA:23360"/>
        <dbReference type="Rhea" id="RHEA-COMP:14604"/>
        <dbReference type="Rhea" id="RHEA-COMP:14605"/>
        <dbReference type="ChEBI" id="CHEBI:15378"/>
        <dbReference type="ChEBI" id="CHEBI:46858"/>
        <dbReference type="ChEBI" id="CHEBI:58223"/>
        <dbReference type="ChEBI" id="CHEBI:58885"/>
        <dbReference type="ChEBI" id="CHEBI:140573"/>
        <dbReference type="EC" id="2.4.1.186"/>
    </reaction>
    <physiologicalReaction direction="left-to-right" evidence="13">
        <dbReference type="Rhea" id="RHEA:23361"/>
    </physiologicalReaction>
</comment>
<dbReference type="FunFam" id="3.90.550.10:FF:000092">
    <property type="entry name" value="Glycogenin 2"/>
    <property type="match status" value="1"/>
</dbReference>
<comment type="catalytic activity">
    <reaction evidence="12">
        <text>[1,4-alpha-D-glucosyl](n)-L-tyrosyl-[glycogenin] + UDP-alpha-D-glucose = [1,4-alpha-D-glucosyl](n+1)-L-tyrosyl-[glycogenin] + UDP + H(+)</text>
        <dbReference type="Rhea" id="RHEA:56560"/>
        <dbReference type="Rhea" id="RHEA-COMP:14606"/>
        <dbReference type="Rhea" id="RHEA-COMP:14607"/>
        <dbReference type="ChEBI" id="CHEBI:15378"/>
        <dbReference type="ChEBI" id="CHEBI:58223"/>
        <dbReference type="ChEBI" id="CHEBI:58885"/>
        <dbReference type="ChEBI" id="CHEBI:140574"/>
        <dbReference type="EC" id="2.4.1.186"/>
    </reaction>
    <physiologicalReaction direction="left-to-right" evidence="12">
        <dbReference type="Rhea" id="RHEA:56561"/>
    </physiologicalReaction>
</comment>
<dbReference type="InterPro" id="IPR050587">
    <property type="entry name" value="GNT1/Glycosyltrans_8"/>
</dbReference>
<dbReference type="Proteomes" id="UP000658642">
    <property type="component" value="Unassembled WGS sequence"/>
</dbReference>
<evidence type="ECO:0000256" key="9">
    <source>
        <dbReference type="ARBA" id="ARBA00023211"/>
    </source>
</evidence>
<evidence type="ECO:0000256" key="1">
    <source>
        <dbReference type="ARBA" id="ARBA00001936"/>
    </source>
</evidence>
<dbReference type="AlphaFoldDB" id="A0A852PDB5"/>
<evidence type="ECO:0000256" key="2">
    <source>
        <dbReference type="ARBA" id="ARBA00004496"/>
    </source>
</evidence>
<accession>A0A852PDB5</accession>
<dbReference type="GO" id="GO:0005978">
    <property type="term" value="P:glycogen biosynthetic process"/>
    <property type="evidence" value="ECO:0007669"/>
    <property type="project" value="UniProtKB-KW"/>
</dbReference>
<reference evidence="16" key="1">
    <citation type="submission" date="2020-02" db="EMBL/GenBank/DDBJ databases">
        <title>Bird 10,000 Genomes (B10K) Project - Family phase.</title>
        <authorList>
            <person name="Zhang G."/>
        </authorList>
    </citation>
    <scope>NUCLEOTIDE SEQUENCE</scope>
    <source>
        <strain evidence="16">B10K-DU-029-61</strain>
        <tissue evidence="16">Blood</tissue>
    </source>
</reference>
<evidence type="ECO:0000256" key="15">
    <source>
        <dbReference type="ARBA" id="ARBA00057883"/>
    </source>
</evidence>
<evidence type="ECO:0000256" key="7">
    <source>
        <dbReference type="ARBA" id="ARBA00023056"/>
    </source>
</evidence>
<comment type="similarity">
    <text evidence="10">Belongs to the glycosyltransferase 8 family. Glycogenin subfamily.</text>
</comment>
<dbReference type="GO" id="GO:0005737">
    <property type="term" value="C:cytoplasm"/>
    <property type="evidence" value="ECO:0007669"/>
    <property type="project" value="UniProtKB-SubCell"/>
</dbReference>
<dbReference type="InterPro" id="IPR002495">
    <property type="entry name" value="Glyco_trans_8"/>
</dbReference>
<dbReference type="EC" id="2.4.1.186" evidence="11"/>
<evidence type="ECO:0000256" key="8">
    <source>
        <dbReference type="ARBA" id="ARBA00023180"/>
    </source>
</evidence>
<evidence type="ECO:0000313" key="17">
    <source>
        <dbReference type="Proteomes" id="UP000658642"/>
    </source>
</evidence>
<feature type="non-terminal residue" evidence="16">
    <location>
        <position position="1"/>
    </location>
</feature>
<evidence type="ECO:0000256" key="10">
    <source>
        <dbReference type="ARBA" id="ARBA00038162"/>
    </source>
</evidence>
<evidence type="ECO:0000256" key="11">
    <source>
        <dbReference type="ARBA" id="ARBA00038934"/>
    </source>
</evidence>
<dbReference type="EMBL" id="WBMZ01013221">
    <property type="protein sequence ID" value="NXY23499.1"/>
    <property type="molecule type" value="Genomic_DNA"/>
</dbReference>
<comment type="function">
    <text evidence="14">Glycogenin participates in the glycogen biosynthetic process along with glycogen synthase and glycogen branching enzyme. It catalyzes the formation of a short alpha (1,4)-glucosyl chain covalently attached via a glucose 1-O-tyrosyl linkage to internal tyrosine residues and these chains act as primers for the elongation reaction catalyzed by glycogen synthase.</text>
</comment>
<evidence type="ECO:0000256" key="3">
    <source>
        <dbReference type="ARBA" id="ARBA00004964"/>
    </source>
</evidence>
<dbReference type="GO" id="GO:0046872">
    <property type="term" value="F:metal ion binding"/>
    <property type="evidence" value="ECO:0007669"/>
    <property type="project" value="UniProtKB-KW"/>
</dbReference>
<keyword evidence="17" id="KW-1185">Reference proteome</keyword>
<dbReference type="SUPFAM" id="SSF53448">
    <property type="entry name" value="Nucleotide-diphospho-sugar transferases"/>
    <property type="match status" value="1"/>
</dbReference>
<comment type="cofactor">
    <cofactor evidence="1">
        <name>Mn(2+)</name>
        <dbReference type="ChEBI" id="CHEBI:29035"/>
    </cofactor>
</comment>
<dbReference type="OrthoDB" id="2014201at2759"/>
<sequence length="367" mass="41981">RSVLGSVFDEVIEVDVLESADSVHLALMQRPELGVTFTKLHCWTLTHYSKCVFMDADTLALCNVDDLFDREEFSAAPDSGWPDCFNSGVFVFRPSLKTYNLLLQFAAEHGSFDGGDQGLLNSFFNNWATADIEKHLPFLYNLSSSSVYTYVPAFNHFGRDAKVVHFLGATKPWNYRYNLQTKRVMQDGTTSESFNQLSFLARWWNIYCASILPLLEKLQKVEDSESEECKHTFNGVEITLKKISPYVDSSLQVPELPEETNKINLTACSPEEPTFKAQPVDEIEPRDSYVLLSEPDRPSEQPAFQPVFQKTSDMNEVAHSVSELSIHFKPAKPVPEDERRKWEEGRMDYMGKDAFEHIKKKLDTFLR</sequence>
<organism evidence="16 17">
    <name type="scientific">Atrichornis clamosus</name>
    <dbReference type="NCBI Taxonomy" id="449594"/>
    <lineage>
        <taxon>Eukaryota</taxon>
        <taxon>Metazoa</taxon>
        <taxon>Chordata</taxon>
        <taxon>Craniata</taxon>
        <taxon>Vertebrata</taxon>
        <taxon>Euteleostomi</taxon>
        <taxon>Archelosauria</taxon>
        <taxon>Archosauria</taxon>
        <taxon>Dinosauria</taxon>
        <taxon>Saurischia</taxon>
        <taxon>Theropoda</taxon>
        <taxon>Coelurosauria</taxon>
        <taxon>Aves</taxon>
        <taxon>Neognathae</taxon>
        <taxon>Neoaves</taxon>
        <taxon>Telluraves</taxon>
        <taxon>Australaves</taxon>
        <taxon>Passeriformes</taxon>
        <taxon>Menuridae</taxon>
        <taxon>Atrichornis</taxon>
    </lineage>
</organism>
<dbReference type="PANTHER" id="PTHR11183">
    <property type="entry name" value="GLYCOGENIN SUBFAMILY MEMBER"/>
    <property type="match status" value="1"/>
</dbReference>
<dbReference type="InterPro" id="IPR029044">
    <property type="entry name" value="Nucleotide-diphossugar_trans"/>
</dbReference>
<dbReference type="CDD" id="cd02537">
    <property type="entry name" value="GT8_Glycogenin"/>
    <property type="match status" value="1"/>
</dbReference>
<feature type="non-terminal residue" evidence="16">
    <location>
        <position position="367"/>
    </location>
</feature>
<evidence type="ECO:0000313" key="16">
    <source>
        <dbReference type="EMBL" id="NXY23499.1"/>
    </source>
</evidence>
<evidence type="ECO:0000256" key="12">
    <source>
        <dbReference type="ARBA" id="ARBA00047374"/>
    </source>
</evidence>
<evidence type="ECO:0000256" key="5">
    <source>
        <dbReference type="ARBA" id="ARBA00022679"/>
    </source>
</evidence>
<name>A0A852PDB5_9PASS</name>
<comment type="pathway">
    <text evidence="3">Glycan biosynthesis; glycogen biosynthesis.</text>
</comment>
<keyword evidence="7" id="KW-0320">Glycogen biosynthesis</keyword>
<protein>
    <recommendedName>
        <fullName evidence="11">glycogenin glucosyltransferase</fullName>
        <ecNumber evidence="11">2.4.1.186</ecNumber>
    </recommendedName>
</protein>
<dbReference type="Gene3D" id="3.90.550.10">
    <property type="entry name" value="Spore Coat Polysaccharide Biosynthesis Protein SpsA, Chain A"/>
    <property type="match status" value="1"/>
</dbReference>
<comment type="subcellular location">
    <subcellularLocation>
        <location evidence="2">Cytoplasm</location>
    </subcellularLocation>
</comment>
<dbReference type="Pfam" id="PF01501">
    <property type="entry name" value="Glyco_transf_8"/>
    <property type="match status" value="1"/>
</dbReference>
<gene>
    <name evidence="16" type="primary">Gyg2</name>
    <name evidence="16" type="ORF">ATRCLA_R11283</name>
</gene>
<evidence type="ECO:0000256" key="4">
    <source>
        <dbReference type="ARBA" id="ARBA00022490"/>
    </source>
</evidence>
<keyword evidence="6" id="KW-0479">Metal-binding</keyword>
<comment type="caution">
    <text evidence="16">The sequence shown here is derived from an EMBL/GenBank/DDBJ whole genome shotgun (WGS) entry which is preliminary data.</text>
</comment>